<organism evidence="3 4">
    <name type="scientific">Saccharothrix espanaensis (strain ATCC 51144 / DSM 44229 / JCM 9112 / NBRC 15066 / NRRL 15764)</name>
    <dbReference type="NCBI Taxonomy" id="1179773"/>
    <lineage>
        <taxon>Bacteria</taxon>
        <taxon>Bacillati</taxon>
        <taxon>Actinomycetota</taxon>
        <taxon>Actinomycetes</taxon>
        <taxon>Pseudonocardiales</taxon>
        <taxon>Pseudonocardiaceae</taxon>
        <taxon>Saccharothrix</taxon>
    </lineage>
</organism>
<evidence type="ECO:0000256" key="2">
    <source>
        <dbReference type="SAM" id="Phobius"/>
    </source>
</evidence>
<accession>K0JR09</accession>
<dbReference type="EMBL" id="HE804045">
    <property type="protein sequence ID" value="CCH29990.1"/>
    <property type="molecule type" value="Genomic_DNA"/>
</dbReference>
<name>K0JR09_SACES</name>
<feature type="transmembrane region" description="Helical" evidence="2">
    <location>
        <begin position="134"/>
        <end position="151"/>
    </location>
</feature>
<reference evidence="3 4" key="1">
    <citation type="journal article" date="2012" name="BMC Genomics">
        <title>Complete genome sequence of Saccharothrix espanaensis DSM 44229T and comparison to the other completely sequenced Pseudonocardiaceae.</title>
        <authorList>
            <person name="Strobel T."/>
            <person name="Al-Dilaimi A."/>
            <person name="Blom J."/>
            <person name="Gessner A."/>
            <person name="Kalinowski J."/>
            <person name="Luzhetska M."/>
            <person name="Puhler A."/>
            <person name="Szczepanowski R."/>
            <person name="Bechthold A."/>
            <person name="Ruckert C."/>
        </authorList>
    </citation>
    <scope>NUCLEOTIDE SEQUENCE [LARGE SCALE GENOMIC DNA]</scope>
    <source>
        <strain evidence="4">ATCC 51144 / DSM 44229 / JCM 9112 / NBRC 15066 / NRRL 15764</strain>
    </source>
</reference>
<feature type="transmembrane region" description="Helical" evidence="2">
    <location>
        <begin position="67"/>
        <end position="91"/>
    </location>
</feature>
<feature type="region of interest" description="Disordered" evidence="1">
    <location>
        <begin position="182"/>
        <end position="203"/>
    </location>
</feature>
<feature type="transmembrane region" description="Helical" evidence="2">
    <location>
        <begin position="37"/>
        <end position="55"/>
    </location>
</feature>
<dbReference type="PATRIC" id="fig|1179773.3.peg.2675"/>
<dbReference type="AlphaFoldDB" id="K0JR09"/>
<keyword evidence="2" id="KW-1133">Transmembrane helix</keyword>
<dbReference type="BioCyc" id="SESP1179773:BN6_RS12970-MONOMER"/>
<keyword evidence="2" id="KW-0812">Transmembrane</keyword>
<gene>
    <name evidence="3" type="ordered locus">BN6_26770</name>
</gene>
<dbReference type="Proteomes" id="UP000006281">
    <property type="component" value="Chromosome"/>
</dbReference>
<dbReference type="HOGENOM" id="CLU_1371510_0_0_11"/>
<protein>
    <submittedName>
        <fullName evidence="3">Putative secreted protein</fullName>
    </submittedName>
</protein>
<evidence type="ECO:0000256" key="1">
    <source>
        <dbReference type="SAM" id="MobiDB-lite"/>
    </source>
</evidence>
<keyword evidence="4" id="KW-1185">Reference proteome</keyword>
<dbReference type="RefSeq" id="WP_015100102.1">
    <property type="nucleotide sequence ID" value="NC_019673.1"/>
</dbReference>
<feature type="transmembrane region" description="Helical" evidence="2">
    <location>
        <begin position="103"/>
        <end position="122"/>
    </location>
</feature>
<feature type="transmembrane region" description="Helical" evidence="2">
    <location>
        <begin position="157"/>
        <end position="176"/>
    </location>
</feature>
<keyword evidence="2" id="KW-0472">Membrane</keyword>
<dbReference type="KEGG" id="sesp:BN6_26770"/>
<dbReference type="STRING" id="1179773.BN6_26770"/>
<evidence type="ECO:0000313" key="4">
    <source>
        <dbReference type="Proteomes" id="UP000006281"/>
    </source>
</evidence>
<proteinExistence type="predicted"/>
<evidence type="ECO:0000313" key="3">
    <source>
        <dbReference type="EMBL" id="CCH29990.1"/>
    </source>
</evidence>
<sequence>MTFLLRFGAVFGVLSGVLIVVTGAAEAFVGETLPTSLAVGLSPALALPLITALHLGQVDRTGRFGSIAYAVNVIGLGLFGAAAYSLNVVLFPLGVEPAAPTRLVLLASALVFAVGTVLFAVAMLRAKVHPRVPVWTYAVALPALAIAARLPDTPLTSGVHVLAGGALIWLAVSVAGRHPANAATSSGAAPAANASSVVSSSAS</sequence>
<dbReference type="eggNOG" id="ENOG50340CU">
    <property type="taxonomic scope" value="Bacteria"/>
</dbReference>